<accession>A0ABQ6GEH9</accession>
<proteinExistence type="predicted"/>
<evidence type="ECO:0000256" key="1">
    <source>
        <dbReference type="SAM" id="Phobius"/>
    </source>
</evidence>
<dbReference type="Proteomes" id="UP001157114">
    <property type="component" value="Unassembled WGS sequence"/>
</dbReference>
<dbReference type="EMBL" id="BSSQ01000010">
    <property type="protein sequence ID" value="GLX68001.1"/>
    <property type="molecule type" value="Genomic_DNA"/>
</dbReference>
<protein>
    <submittedName>
        <fullName evidence="2">Uncharacterized protein</fullName>
    </submittedName>
</protein>
<dbReference type="RefSeq" id="WP_284238756.1">
    <property type="nucleotide sequence ID" value="NZ_BSSQ01000010.1"/>
</dbReference>
<name>A0ABQ6GEH9_9BACL</name>
<keyword evidence="3" id="KW-1185">Reference proteome</keyword>
<sequence length="67" mass="7575">MKRRRTISIVLNAAFVLSVLPLLYLIQADKNSNYISGLMFFSIAFFVLGIGSTVNYYTIKLRKRNGG</sequence>
<keyword evidence="1" id="KW-0472">Membrane</keyword>
<feature type="transmembrane region" description="Helical" evidence="1">
    <location>
        <begin position="7"/>
        <end position="26"/>
    </location>
</feature>
<evidence type="ECO:0000313" key="3">
    <source>
        <dbReference type="Proteomes" id="UP001157114"/>
    </source>
</evidence>
<evidence type="ECO:0000313" key="2">
    <source>
        <dbReference type="EMBL" id="GLX68001.1"/>
    </source>
</evidence>
<feature type="transmembrane region" description="Helical" evidence="1">
    <location>
        <begin position="38"/>
        <end position="59"/>
    </location>
</feature>
<keyword evidence="1" id="KW-1133">Transmembrane helix</keyword>
<organism evidence="2 3">
    <name type="scientific">Paenibacillus glycanilyticus</name>
    <dbReference type="NCBI Taxonomy" id="126569"/>
    <lineage>
        <taxon>Bacteria</taxon>
        <taxon>Bacillati</taxon>
        <taxon>Bacillota</taxon>
        <taxon>Bacilli</taxon>
        <taxon>Bacillales</taxon>
        <taxon>Paenibacillaceae</taxon>
        <taxon>Paenibacillus</taxon>
    </lineage>
</organism>
<gene>
    <name evidence="2" type="ORF">MU1_23460</name>
</gene>
<comment type="caution">
    <text evidence="2">The sequence shown here is derived from an EMBL/GenBank/DDBJ whole genome shotgun (WGS) entry which is preliminary data.</text>
</comment>
<keyword evidence="1" id="KW-0812">Transmembrane</keyword>
<reference evidence="2 3" key="1">
    <citation type="submission" date="2023-03" db="EMBL/GenBank/DDBJ databases">
        <title>Draft genome sequence of the bacteria which degrade cell wall of Tricholomamatutake.</title>
        <authorList>
            <person name="Konishi Y."/>
            <person name="Fukuta Y."/>
            <person name="Shirasaka N."/>
        </authorList>
    </citation>
    <scope>NUCLEOTIDE SEQUENCE [LARGE SCALE GENOMIC DNA]</scope>
    <source>
        <strain evidence="3">mu1</strain>
    </source>
</reference>